<name>A0ABP0U142_9BRYO</name>
<organism evidence="1 2">
    <name type="scientific">Sphagnum troendelagicum</name>
    <dbReference type="NCBI Taxonomy" id="128251"/>
    <lineage>
        <taxon>Eukaryota</taxon>
        <taxon>Viridiplantae</taxon>
        <taxon>Streptophyta</taxon>
        <taxon>Embryophyta</taxon>
        <taxon>Bryophyta</taxon>
        <taxon>Sphagnophytina</taxon>
        <taxon>Sphagnopsida</taxon>
        <taxon>Sphagnales</taxon>
        <taxon>Sphagnaceae</taxon>
        <taxon>Sphagnum</taxon>
    </lineage>
</organism>
<gene>
    <name evidence="1" type="ORF">CSSPTR1EN2_LOCUS10117</name>
</gene>
<proteinExistence type="predicted"/>
<sequence length="79" mass="8300">MPKCLAAAAAIRPWTQQAFLSYTDLLERLMCPVLGGEAFVLTTAARPSCVLSSGPLLRSLQDAAVYGTTSVVQPGSSRS</sequence>
<evidence type="ECO:0000313" key="1">
    <source>
        <dbReference type="EMBL" id="CAK9209828.1"/>
    </source>
</evidence>
<protein>
    <submittedName>
        <fullName evidence="1">Uncharacterized protein</fullName>
    </submittedName>
</protein>
<reference evidence="1" key="1">
    <citation type="submission" date="2024-02" db="EMBL/GenBank/DDBJ databases">
        <authorList>
            <consortium name="ELIXIR-Norway"/>
            <consortium name="Elixir Norway"/>
        </authorList>
    </citation>
    <scope>NUCLEOTIDE SEQUENCE</scope>
</reference>
<dbReference type="EMBL" id="OZ019909">
    <property type="protein sequence ID" value="CAK9209828.1"/>
    <property type="molecule type" value="Genomic_DNA"/>
</dbReference>
<dbReference type="Proteomes" id="UP001497512">
    <property type="component" value="Chromosome 17"/>
</dbReference>
<keyword evidence="2" id="KW-1185">Reference proteome</keyword>
<evidence type="ECO:0000313" key="2">
    <source>
        <dbReference type="Proteomes" id="UP001497512"/>
    </source>
</evidence>
<accession>A0ABP0U142</accession>